<evidence type="ECO:0000259" key="6">
    <source>
        <dbReference type="PROSITE" id="PS50075"/>
    </source>
</evidence>
<dbReference type="InterPro" id="IPR001227">
    <property type="entry name" value="Ac_transferase_dom_sf"/>
</dbReference>
<dbReference type="SMART" id="SM00822">
    <property type="entry name" value="PKS_KR"/>
    <property type="match status" value="1"/>
</dbReference>
<dbReference type="PROSITE" id="PS00012">
    <property type="entry name" value="PHOSPHOPANTETHEINE"/>
    <property type="match status" value="1"/>
</dbReference>
<sequence length="1766" mass="185722">MTPPLEPIAIVGMSARMPQAVDLDRYWQNLVDGRECVTDLTAEELRDRGETAARRDHPGYVSRCPILPGMEDFDADFFGMTPREAELRDPQHRLFLEACHGVLENAGYDPDGFPGDIGVFASGNVNRYLDLHLRRHPTLAHAVGELAIETGNHPSYLSSFASYKLGLRGPSLTVATACSSSLVAVHLASQALRAGECDLAIAGGVQVEWPYGVGYIHLPGGILSADGRCRPFDADASGTISGNGVGAVLLKRLSDAVADRDSIYAVVAGSAVNNDGSSKVAFSAPSVAGQAACIVNALDASGLTPADISYVEAHGTATAIGDLIEMKALAEAFGAFPADLPEGGCRIGSVKSNIGHLGAAAGIAGLIKTVLALHHGRLPATVNFSRPNPDLKLPDTPFTVQDALTPWPDSGRSRHAGVSSFGIGGTNAHVVLSAAPDRPARPAADERPRLLLTSAHTPEALASSHQRLLAHLASAEHDPRDVVRTLATGRRTLRWRGAMVLDPAPGPVTTGADPGDARSPGLLAFMFPGQGSQVVRMGAGLHRWNDAFRETFDTRLPVVSDLLGVDLRRLWTDGTPAELGETAVSQALVYLVEVSAVAALRAAGVTPDIVMGHSLGEIAAAETASVFTADDALRLVAERAAAMADAPRGRMLAVSASAGEVADLIRDGVALAAVNSDRQVVLTGGEEAMARLGERLAAEGRAGRWLPTSHGYHSELMAPAAARVRQFLRSRTISAPAVEFVSTVTARVENGDLSTPDYWADQMLRPVRFAGAVDTLAGRDTVTLIEVGPGDTLTRLVRAARRKRLRAVPLLPRSSDTAAEFAGYLAALGALWRAGHPLDRASLVEADSFRVALPGVPLIRRRAFVDPPGEDPESRAESRAEPQNEPQSELPVAVAGPPAPAGPTVHEVTWTGVPPSGADLARPPRVFQPRPALALLSGDRAADDLLVTALQRAGYRPALVYPRGAGTRGAHTVDVTDRDAVFALVEELARTRRLPATAVHGPLMSTQPDHDTDLRRGTYALLWLVQAVQRWRAEAGLTEWRLVVLTRHGADVTGSEPLSPARAMVSGLLHTLALETESVHCGLIDVGDRVTRDQLAACLAATAPEGLPQIAVRPGGVWAPALRPLALDADRRAVPGGLRHRGVYLITGGLGGLGAAAARAIAGTGTQPRLALLGRTAGASPADLDLVDELAAAGADVRQYAADVADPGQLAAAVEDLRTRFGPVNGVLHAAGVAGGGLLELRTAAQVDAVIRPKVDGARNLHRLLAGHDLDFVLHFGSRAALTGLAGSGDYAAANAFLNAFAARQAGTDTRVTTVNWPSWAEVGMAARSARPVDAAAEVRRTLTGQEWFLAEHRVDGRPVLPGAAYVDLVLGAAAQRLARADGAATVIRDLVLLSPLAVPAPTVVAVELRPARDGHRDGHRAVVRSRPADRPEWAEWTEHATCTVAGSDEEPAHRDLGDLYDRLRDGVGERPTTSGLVDFGPHWSNVVRAATSPDEAVLELSLPDDYRDEVDAHPSHPALLDNATSVIRPSGAAPMLPYLYAEAVFFRTVPADVVVVARRRPDAPGGTCRGDVDLYDRRGRQVARITGFTMRATDPAAVARQQAPDPTSGRDWLSVEEGTALLLRLMHADLPAAVAVGGADGEVAPRGRRPLAGRSGGRPPGPGDRPTPTAAAPVAVAAAAASPQTVPPAGGDTEQRLRTLWADIIGRVEFGSDDDFFDVGGDSVAVVQLVARIRETFGVELGVGAVFESSTLRTLTDELERLTGR</sequence>
<evidence type="ECO:0000259" key="8">
    <source>
        <dbReference type="PROSITE" id="PS52019"/>
    </source>
</evidence>
<comment type="caution">
    <text evidence="4">Lacks conserved residue(s) required for the propagation of feature annotation.</text>
</comment>
<dbReference type="Pfam" id="PF14765">
    <property type="entry name" value="PS-DH"/>
    <property type="match status" value="1"/>
</dbReference>
<dbReference type="PANTHER" id="PTHR43775">
    <property type="entry name" value="FATTY ACID SYNTHASE"/>
    <property type="match status" value="1"/>
</dbReference>
<dbReference type="EMBL" id="BOPG01000076">
    <property type="protein sequence ID" value="GIJ62221.1"/>
    <property type="molecule type" value="Genomic_DNA"/>
</dbReference>
<dbReference type="InterPro" id="IPR014031">
    <property type="entry name" value="Ketoacyl_synth_C"/>
</dbReference>
<dbReference type="GO" id="GO:0006633">
    <property type="term" value="P:fatty acid biosynthetic process"/>
    <property type="evidence" value="ECO:0007669"/>
    <property type="project" value="InterPro"/>
</dbReference>
<dbReference type="InterPro" id="IPR014043">
    <property type="entry name" value="Acyl_transferase_dom"/>
</dbReference>
<feature type="domain" description="Ketosynthase family 3 (KS3)" evidence="7">
    <location>
        <begin position="5"/>
        <end position="434"/>
    </location>
</feature>
<dbReference type="RefSeq" id="WP_204007744.1">
    <property type="nucleotide sequence ID" value="NZ_BOPG01000076.1"/>
</dbReference>
<proteinExistence type="predicted"/>
<dbReference type="GO" id="GO:0005737">
    <property type="term" value="C:cytoplasm"/>
    <property type="evidence" value="ECO:0007669"/>
    <property type="project" value="TreeGrafter"/>
</dbReference>
<dbReference type="Pfam" id="PF21089">
    <property type="entry name" value="PKS_DH_N"/>
    <property type="match status" value="1"/>
</dbReference>
<dbReference type="InterPro" id="IPR042104">
    <property type="entry name" value="PKS_dehydratase_sf"/>
</dbReference>
<dbReference type="InterPro" id="IPR049900">
    <property type="entry name" value="PKS_mFAS_DH"/>
</dbReference>
<dbReference type="InterPro" id="IPR016039">
    <property type="entry name" value="Thiolase-like"/>
</dbReference>
<dbReference type="Proteomes" id="UP000612585">
    <property type="component" value="Unassembled WGS sequence"/>
</dbReference>
<dbReference type="SUPFAM" id="SSF52151">
    <property type="entry name" value="FabD/lysophospholipase-like"/>
    <property type="match status" value="1"/>
</dbReference>
<keyword evidence="10" id="KW-1185">Reference proteome</keyword>
<dbReference type="SUPFAM" id="SSF53901">
    <property type="entry name" value="Thiolase-like"/>
    <property type="match status" value="1"/>
</dbReference>
<organism evidence="9 10">
    <name type="scientific">Virgisporangium aurantiacum</name>
    <dbReference type="NCBI Taxonomy" id="175570"/>
    <lineage>
        <taxon>Bacteria</taxon>
        <taxon>Bacillati</taxon>
        <taxon>Actinomycetota</taxon>
        <taxon>Actinomycetes</taxon>
        <taxon>Micromonosporales</taxon>
        <taxon>Micromonosporaceae</taxon>
        <taxon>Virgisporangium</taxon>
    </lineage>
</organism>
<feature type="region of interest" description="C-terminal hotdog fold" evidence="4">
    <location>
        <begin position="1462"/>
        <end position="1600"/>
    </location>
</feature>
<dbReference type="SUPFAM" id="SSF55048">
    <property type="entry name" value="Probable ACP-binding domain of malonyl-CoA ACP transacylase"/>
    <property type="match status" value="1"/>
</dbReference>
<dbReference type="InterPro" id="IPR050091">
    <property type="entry name" value="PKS_NRPS_Biosynth_Enz"/>
</dbReference>
<dbReference type="InterPro" id="IPR049552">
    <property type="entry name" value="PKS_DH_N"/>
</dbReference>
<dbReference type="Gene3D" id="3.40.47.10">
    <property type="match status" value="1"/>
</dbReference>
<feature type="region of interest" description="N-terminal hotdog fold" evidence="4">
    <location>
        <begin position="1320"/>
        <end position="1452"/>
    </location>
</feature>
<dbReference type="GO" id="GO:0004315">
    <property type="term" value="F:3-oxoacyl-[acyl-carrier-protein] synthase activity"/>
    <property type="evidence" value="ECO:0007669"/>
    <property type="project" value="InterPro"/>
</dbReference>
<dbReference type="InterPro" id="IPR020807">
    <property type="entry name" value="PKS_DH"/>
</dbReference>
<keyword evidence="2" id="KW-0597">Phosphoprotein</keyword>
<dbReference type="Gene3D" id="1.10.1200.10">
    <property type="entry name" value="ACP-like"/>
    <property type="match status" value="1"/>
</dbReference>
<dbReference type="InterPro" id="IPR057326">
    <property type="entry name" value="KR_dom"/>
</dbReference>
<dbReference type="InterPro" id="IPR018201">
    <property type="entry name" value="Ketoacyl_synth_AS"/>
</dbReference>
<evidence type="ECO:0000256" key="4">
    <source>
        <dbReference type="PROSITE-ProRule" id="PRU01363"/>
    </source>
</evidence>
<dbReference type="InterPro" id="IPR049551">
    <property type="entry name" value="PKS_DH_C"/>
</dbReference>
<dbReference type="InterPro" id="IPR020806">
    <property type="entry name" value="PKS_PP-bd"/>
</dbReference>
<comment type="caution">
    <text evidence="9">The sequence shown here is derived from an EMBL/GenBank/DDBJ whole genome shotgun (WGS) entry which is preliminary data.</text>
</comment>
<dbReference type="SMART" id="SM00826">
    <property type="entry name" value="PKS_DH"/>
    <property type="match status" value="1"/>
</dbReference>
<dbReference type="InterPro" id="IPR009081">
    <property type="entry name" value="PP-bd_ACP"/>
</dbReference>
<dbReference type="Pfam" id="PF16197">
    <property type="entry name" value="KAsynt_C_assoc"/>
    <property type="match status" value="1"/>
</dbReference>
<feature type="domain" description="Carrier" evidence="6">
    <location>
        <begin position="1689"/>
        <end position="1764"/>
    </location>
</feature>
<feature type="domain" description="PKS/mFAS DH" evidence="8">
    <location>
        <begin position="1320"/>
        <end position="1600"/>
    </location>
</feature>
<feature type="region of interest" description="Disordered" evidence="5">
    <location>
        <begin position="863"/>
        <end position="923"/>
    </location>
</feature>
<dbReference type="Gene3D" id="3.40.366.10">
    <property type="entry name" value="Malonyl-Coenzyme A Acyl Carrier Protein, domain 2"/>
    <property type="match status" value="1"/>
</dbReference>
<evidence type="ECO:0000259" key="7">
    <source>
        <dbReference type="PROSITE" id="PS52004"/>
    </source>
</evidence>
<protein>
    <recommendedName>
        <fullName evidence="11">Acyl transferase domain-containing protein</fullName>
    </recommendedName>
</protein>
<dbReference type="InterPro" id="IPR014030">
    <property type="entry name" value="Ketoacyl_synth_N"/>
</dbReference>
<dbReference type="GO" id="GO:0031177">
    <property type="term" value="F:phosphopantetheine binding"/>
    <property type="evidence" value="ECO:0007669"/>
    <property type="project" value="InterPro"/>
</dbReference>
<dbReference type="Pfam" id="PF08659">
    <property type="entry name" value="KR"/>
    <property type="match status" value="1"/>
</dbReference>
<gene>
    <name evidence="9" type="ORF">Vau01_097370</name>
</gene>
<evidence type="ECO:0008006" key="11">
    <source>
        <dbReference type="Google" id="ProtNLM"/>
    </source>
</evidence>
<dbReference type="PROSITE" id="PS00606">
    <property type="entry name" value="KS3_1"/>
    <property type="match status" value="1"/>
</dbReference>
<dbReference type="Gene3D" id="3.40.50.720">
    <property type="entry name" value="NAD(P)-binding Rossmann-like Domain"/>
    <property type="match status" value="1"/>
</dbReference>
<dbReference type="InterPro" id="IPR020841">
    <property type="entry name" value="PKS_Beta-ketoAc_synthase_dom"/>
</dbReference>
<evidence type="ECO:0000256" key="2">
    <source>
        <dbReference type="ARBA" id="ARBA00022553"/>
    </source>
</evidence>
<dbReference type="SMART" id="SM00827">
    <property type="entry name" value="PKS_AT"/>
    <property type="match status" value="1"/>
</dbReference>
<dbReference type="Gene3D" id="3.10.129.110">
    <property type="entry name" value="Polyketide synthase dehydratase"/>
    <property type="match status" value="1"/>
</dbReference>
<reference evidence="9" key="1">
    <citation type="submission" date="2021-01" db="EMBL/GenBank/DDBJ databases">
        <title>Whole genome shotgun sequence of Virgisporangium aurantiacum NBRC 16421.</title>
        <authorList>
            <person name="Komaki H."/>
            <person name="Tamura T."/>
        </authorList>
    </citation>
    <scope>NUCLEOTIDE SEQUENCE</scope>
    <source>
        <strain evidence="9">NBRC 16421</strain>
    </source>
</reference>
<feature type="region of interest" description="Disordered" evidence="5">
    <location>
        <begin position="1641"/>
        <end position="1671"/>
    </location>
</feature>
<dbReference type="InterPro" id="IPR016035">
    <property type="entry name" value="Acyl_Trfase/lysoPLipase"/>
</dbReference>
<evidence type="ECO:0000256" key="5">
    <source>
        <dbReference type="SAM" id="MobiDB-lite"/>
    </source>
</evidence>
<evidence type="ECO:0000256" key="3">
    <source>
        <dbReference type="ARBA" id="ARBA00022679"/>
    </source>
</evidence>
<dbReference type="GO" id="GO:0005886">
    <property type="term" value="C:plasma membrane"/>
    <property type="evidence" value="ECO:0007669"/>
    <property type="project" value="TreeGrafter"/>
</dbReference>
<dbReference type="GO" id="GO:0071770">
    <property type="term" value="P:DIM/DIP cell wall layer assembly"/>
    <property type="evidence" value="ECO:0007669"/>
    <property type="project" value="TreeGrafter"/>
</dbReference>
<feature type="compositionally biased region" description="Basic and acidic residues" evidence="5">
    <location>
        <begin position="872"/>
        <end position="882"/>
    </location>
</feature>
<dbReference type="SUPFAM" id="SSF51735">
    <property type="entry name" value="NAD(P)-binding Rossmann-fold domains"/>
    <property type="match status" value="2"/>
</dbReference>
<dbReference type="Pfam" id="PF00109">
    <property type="entry name" value="ketoacyl-synt"/>
    <property type="match status" value="1"/>
</dbReference>
<dbReference type="InterPro" id="IPR032821">
    <property type="entry name" value="PKS_assoc"/>
</dbReference>
<keyword evidence="3" id="KW-0808">Transferase</keyword>
<dbReference type="PANTHER" id="PTHR43775:SF37">
    <property type="entry name" value="SI:DKEY-61P9.11"/>
    <property type="match status" value="1"/>
</dbReference>
<dbReference type="CDD" id="cd00833">
    <property type="entry name" value="PKS"/>
    <property type="match status" value="1"/>
</dbReference>
<dbReference type="PROSITE" id="PS52004">
    <property type="entry name" value="KS3_2"/>
    <property type="match status" value="1"/>
</dbReference>
<dbReference type="InterPro" id="IPR036736">
    <property type="entry name" value="ACP-like_sf"/>
</dbReference>
<dbReference type="InterPro" id="IPR016036">
    <property type="entry name" value="Malonyl_transacylase_ACP-bd"/>
</dbReference>
<dbReference type="SMART" id="SM00823">
    <property type="entry name" value="PKS_PP"/>
    <property type="match status" value="1"/>
</dbReference>
<dbReference type="Pfam" id="PF02801">
    <property type="entry name" value="Ketoacyl-synt_C"/>
    <property type="match status" value="1"/>
</dbReference>
<evidence type="ECO:0000313" key="9">
    <source>
        <dbReference type="EMBL" id="GIJ62221.1"/>
    </source>
</evidence>
<dbReference type="PROSITE" id="PS52019">
    <property type="entry name" value="PKS_MFAS_DH"/>
    <property type="match status" value="1"/>
</dbReference>
<dbReference type="Gene3D" id="1.10.1240.100">
    <property type="match status" value="1"/>
</dbReference>
<accession>A0A8J3ZE32</accession>
<dbReference type="InterPro" id="IPR006162">
    <property type="entry name" value="Ppantetheine_attach_site"/>
</dbReference>
<dbReference type="SUPFAM" id="SSF47336">
    <property type="entry name" value="ACP-like"/>
    <property type="match status" value="1"/>
</dbReference>
<dbReference type="PROSITE" id="PS50075">
    <property type="entry name" value="CARRIER"/>
    <property type="match status" value="1"/>
</dbReference>
<evidence type="ECO:0000313" key="10">
    <source>
        <dbReference type="Proteomes" id="UP000612585"/>
    </source>
</evidence>
<dbReference type="GO" id="GO:0004312">
    <property type="term" value="F:fatty acid synthase activity"/>
    <property type="evidence" value="ECO:0007669"/>
    <property type="project" value="TreeGrafter"/>
</dbReference>
<name>A0A8J3ZE32_9ACTN</name>
<evidence type="ECO:0000256" key="1">
    <source>
        <dbReference type="ARBA" id="ARBA00022450"/>
    </source>
</evidence>
<keyword evidence="1" id="KW-0596">Phosphopantetheine</keyword>
<dbReference type="InterPro" id="IPR013968">
    <property type="entry name" value="PKS_KR"/>
</dbReference>
<dbReference type="Pfam" id="PF00698">
    <property type="entry name" value="Acyl_transf_1"/>
    <property type="match status" value="1"/>
</dbReference>
<dbReference type="Pfam" id="PF00550">
    <property type="entry name" value="PP-binding"/>
    <property type="match status" value="1"/>
</dbReference>
<dbReference type="InterPro" id="IPR036291">
    <property type="entry name" value="NAD(P)-bd_dom_sf"/>
</dbReference>
<dbReference type="SMART" id="SM00825">
    <property type="entry name" value="PKS_KS"/>
    <property type="match status" value="1"/>
</dbReference>